<protein>
    <submittedName>
        <fullName evidence="1">Uncharacterized protein</fullName>
    </submittedName>
</protein>
<dbReference type="EMBL" id="CP002403">
    <property type="protein sequence ID" value="ADU21817.1"/>
    <property type="molecule type" value="Genomic_DNA"/>
</dbReference>
<reference evidence="1 2" key="1">
    <citation type="journal article" date="2011" name="J. Bacteriol.">
        <title>Complete genome of the cellulolytic ruminal bacterium Ruminococcus albus 7.</title>
        <authorList>
            <person name="Suen G."/>
            <person name="Stevenson D.M."/>
            <person name="Bruce D.C."/>
            <person name="Chertkov O."/>
            <person name="Copeland A."/>
            <person name="Cheng J.F."/>
            <person name="Detter C."/>
            <person name="Detter J.C."/>
            <person name="Goodwin L.A."/>
            <person name="Han C.S."/>
            <person name="Hauser L.J."/>
            <person name="Ivanova N.N."/>
            <person name="Kyrpides N.C."/>
            <person name="Land M.L."/>
            <person name="Lapidus A."/>
            <person name="Lucas S."/>
            <person name="Ovchinnikova G."/>
            <person name="Pitluck S."/>
            <person name="Tapia R."/>
            <person name="Woyke T."/>
            <person name="Boyum J."/>
            <person name="Mead D."/>
            <person name="Weimer P.J."/>
        </authorList>
    </citation>
    <scope>NUCLEOTIDE SEQUENCE [LARGE SCALE GENOMIC DNA]</scope>
    <source>
        <strain evidence="2">ATCC 27210 / DSM 20455 / JCM 14654 / NCDO 2250 / 7</strain>
    </source>
</reference>
<dbReference type="KEGG" id="ral:Rumal_1302"/>
<dbReference type="HOGENOM" id="CLU_2048011_0_0_9"/>
<dbReference type="RefSeq" id="WP_013497987.1">
    <property type="nucleotide sequence ID" value="NC_014833.1"/>
</dbReference>
<accession>E6UEP8</accession>
<evidence type="ECO:0000313" key="2">
    <source>
        <dbReference type="Proteomes" id="UP000006919"/>
    </source>
</evidence>
<organism evidence="1 2">
    <name type="scientific">Ruminococcus albus (strain ATCC 27210 / DSM 20455 / JCM 14654 / NCDO 2250 / 7)</name>
    <dbReference type="NCBI Taxonomy" id="697329"/>
    <lineage>
        <taxon>Bacteria</taxon>
        <taxon>Bacillati</taxon>
        <taxon>Bacillota</taxon>
        <taxon>Clostridia</taxon>
        <taxon>Eubacteriales</taxon>
        <taxon>Oscillospiraceae</taxon>
        <taxon>Ruminococcus</taxon>
    </lineage>
</organism>
<sequence>MAFEIAPPVRHTLTVSGHTLYPDILDISRRDTDVEHIKVGGGIIHRTNGSLGLEILAAGRFSPDERGAVQGVIESFVSDVQTITADGRNYGGMILLEGVLAEKAGESGGTYRLRFSGYEI</sequence>
<dbReference type="STRING" id="697329.Rumal_1302"/>
<dbReference type="AlphaFoldDB" id="E6UEP8"/>
<evidence type="ECO:0000313" key="1">
    <source>
        <dbReference type="EMBL" id="ADU21817.1"/>
    </source>
</evidence>
<dbReference type="OrthoDB" id="1821661at2"/>
<name>E6UEP8_RUMA7</name>
<gene>
    <name evidence="1" type="ordered locus">Rumal_1302</name>
</gene>
<proteinExistence type="predicted"/>
<dbReference type="Proteomes" id="UP000006919">
    <property type="component" value="Chromosome"/>
</dbReference>